<feature type="compositionally biased region" description="Low complexity" evidence="1">
    <location>
        <begin position="1579"/>
        <end position="1589"/>
    </location>
</feature>
<dbReference type="NCBIfam" id="TIGR01643">
    <property type="entry name" value="YD_repeat_2x"/>
    <property type="match status" value="3"/>
</dbReference>
<keyword evidence="3" id="KW-1185">Reference proteome</keyword>
<feature type="compositionally biased region" description="Polar residues" evidence="1">
    <location>
        <begin position="1590"/>
        <end position="1611"/>
    </location>
</feature>
<evidence type="ECO:0000256" key="1">
    <source>
        <dbReference type="SAM" id="MobiDB-lite"/>
    </source>
</evidence>
<protein>
    <submittedName>
        <fullName evidence="2">RHS repeat-associated core domain-containing protein</fullName>
    </submittedName>
</protein>
<dbReference type="InterPro" id="IPR022385">
    <property type="entry name" value="Rhs_assc_core"/>
</dbReference>
<feature type="compositionally biased region" description="Low complexity" evidence="1">
    <location>
        <begin position="1993"/>
        <end position="2009"/>
    </location>
</feature>
<dbReference type="NCBIfam" id="TIGR03696">
    <property type="entry name" value="Rhs_assc_core"/>
    <property type="match status" value="1"/>
</dbReference>
<feature type="region of interest" description="Disordered" evidence="1">
    <location>
        <begin position="1569"/>
        <end position="1617"/>
    </location>
</feature>
<evidence type="ECO:0000313" key="2">
    <source>
        <dbReference type="EMBL" id="MER7178519.1"/>
    </source>
</evidence>
<feature type="compositionally biased region" description="Basic and acidic residues" evidence="1">
    <location>
        <begin position="1569"/>
        <end position="1578"/>
    </location>
</feature>
<feature type="compositionally biased region" description="Basic and acidic residues" evidence="1">
    <location>
        <begin position="851"/>
        <end position="863"/>
    </location>
</feature>
<dbReference type="PANTHER" id="PTHR32305:SF17">
    <property type="entry name" value="TRNA NUCLEASE WAPA"/>
    <property type="match status" value="1"/>
</dbReference>
<accession>A0ABV1WQC8</accession>
<feature type="region of interest" description="Disordered" evidence="1">
    <location>
        <begin position="841"/>
        <end position="872"/>
    </location>
</feature>
<organism evidence="2 3">
    <name type="scientific">Streptomyces hyaluromycini</name>
    <dbReference type="NCBI Taxonomy" id="1377993"/>
    <lineage>
        <taxon>Bacteria</taxon>
        <taxon>Bacillati</taxon>
        <taxon>Actinomycetota</taxon>
        <taxon>Actinomycetes</taxon>
        <taxon>Kitasatosporales</taxon>
        <taxon>Streptomycetaceae</taxon>
        <taxon>Streptomyces</taxon>
    </lineage>
</organism>
<dbReference type="Pfam" id="PF05593">
    <property type="entry name" value="RHS_repeat"/>
    <property type="match status" value="2"/>
</dbReference>
<reference evidence="2 3" key="1">
    <citation type="submission" date="2024-06" db="EMBL/GenBank/DDBJ databases">
        <title>The Natural Products Discovery Center: Release of the First 8490 Sequenced Strains for Exploring Actinobacteria Biosynthetic Diversity.</title>
        <authorList>
            <person name="Kalkreuter E."/>
            <person name="Kautsar S.A."/>
            <person name="Yang D."/>
            <person name="Bader C.D."/>
            <person name="Teijaro C.N."/>
            <person name="Fluegel L."/>
            <person name="Davis C.M."/>
            <person name="Simpson J.R."/>
            <person name="Lauterbach L."/>
            <person name="Steele A.D."/>
            <person name="Gui C."/>
            <person name="Meng S."/>
            <person name="Li G."/>
            <person name="Viehrig K."/>
            <person name="Ye F."/>
            <person name="Su P."/>
            <person name="Kiefer A.F."/>
            <person name="Nichols A."/>
            <person name="Cepeda A.J."/>
            <person name="Yan W."/>
            <person name="Fan B."/>
            <person name="Jiang Y."/>
            <person name="Adhikari A."/>
            <person name="Zheng C.-J."/>
            <person name="Schuster L."/>
            <person name="Cowan T.M."/>
            <person name="Smanski M.J."/>
            <person name="Chevrette M.G."/>
            <person name="De Carvalho L.P.S."/>
            <person name="Shen B."/>
        </authorList>
    </citation>
    <scope>NUCLEOTIDE SEQUENCE [LARGE SCALE GENOMIC DNA]</scope>
    <source>
        <strain evidence="2 3">NPDC000234</strain>
    </source>
</reference>
<dbReference type="PANTHER" id="PTHR32305">
    <property type="match status" value="1"/>
</dbReference>
<dbReference type="InterPro" id="IPR006530">
    <property type="entry name" value="YD"/>
</dbReference>
<dbReference type="InterPro" id="IPR050708">
    <property type="entry name" value="T6SS_VgrG/RHS"/>
</dbReference>
<evidence type="ECO:0000313" key="3">
    <source>
        <dbReference type="Proteomes" id="UP001474181"/>
    </source>
</evidence>
<dbReference type="EMBL" id="JBEPEK010000013">
    <property type="protein sequence ID" value="MER7178519.1"/>
    <property type="molecule type" value="Genomic_DNA"/>
</dbReference>
<name>A0ABV1WQC8_9ACTN</name>
<feature type="region of interest" description="Disordered" evidence="1">
    <location>
        <begin position="1993"/>
        <end position="2015"/>
    </location>
</feature>
<comment type="caution">
    <text evidence="2">The sequence shown here is derived from an EMBL/GenBank/DDBJ whole genome shotgun (WGS) entry which is preliminary data.</text>
</comment>
<dbReference type="InterPro" id="IPR031325">
    <property type="entry name" value="RHS_repeat"/>
</dbReference>
<dbReference type="RefSeq" id="WP_350776946.1">
    <property type="nucleotide sequence ID" value="NZ_JBEPEK010000013.1"/>
</dbReference>
<dbReference type="Proteomes" id="UP001474181">
    <property type="component" value="Unassembled WGS sequence"/>
</dbReference>
<sequence length="2096" mass="219747">MPVTAVTSHYHRPKPMPAYRPPHVSWPSGAAKVALDGAGAKTKQASGAAIRAGSLPVWIGPAKTAAKRNAARAGKTTAATPSGVGVRVLPRSGASAAGVNGVLLGLDRSDGGNAESRVGLKLDYSAFTAAFGADWASRLHLVTLPACVLTTPKLARCRTQTPLTSANDSTTHRLSANITLPAAKSSTTTEQASVVVAATSSAAGGGGDYSATSLKPSGSWQAGGSTDAFNWSYPIDTPSVPGGLEPKISLDYNSQSQDGLTSSTNNQASWIGDGFEYSPGYVERSYQSCHQNPSGTTKTQDNCWSGNNTITLSLGGQSTTLVKDDATGDWHAQDDSDERVQYKTGATNGAQNGEYWVITTDDGTQYYFGQNQLPGYASGNTATNSVWTEPVYATASTQPCYNATFANSWCQQAYRWNLDYVVDAHQDTVSYFYTTETNYYARDLGTTANTSYIRGGYLNKIMYGQRAGAVYSTSPAGQVTFTVNGRCSTSAGGCATSGLSSSTASNWPDVPYDLNCAKDASCSVNSPSFWSEYELTGIQTQALVGTTETNVDSWTFTHSFPATGDSTAASLWLSSITRTGQDTSAGGSTASISTPAVTLTGTALSNRVNVTNGYPPITRHRLNTITTETGGIINVAYSSAACASGTPSDPSQNTKLCYPAYWTPDGQTAPIQDWFNKYIVTGVTQQDPTGGGVNDTIATHYYPVGTPAWHYDDNPLTPSDQRTWNQWRGYQGMKVTTGTAPDPVTETDYTYFRGMDGDTLPGGGTRSATVTDSRGDTGIADLDQYAGTTYETIGYNGSASGKIVTDTIADPWTSAATATHAVGGGLPDQHAYFTGDKRQRVYTPLSSGGTRETETDYTHDSRGRVNQTDDLGDVSTASDDLCSTTTFADNTTAWILNAPDEETTVAVKCSATPSLPADAVSDTRTYYDLSTAFGTAPTVGDTTMVQQATAYTGSTPTFTTMATSTVDQYGRTLTATDADNRKTSTAYTPTTGAEPTSVTVTDPLTHTTVTTYDALRALPLKSTDAGGYVTTEQYDALGRLTAVFKPGISSAVYKDSYALSSSAPSVVTTQTLNDDGTYRTSEVLYDALLRTREAQTGTVDGGRLITDTVYNTDGLTAKTTDPYYSSGVPDSTLVQAQDGKIPSETGFTYDGAGRQTAAISYALGTETWRTTTAYGGNVTTTVPPSGGIAKSVLTDARGRTTDLYEYHAGAAADPVNDPASDYSDTHYTYFPSGKQATETDAAGNSWSWTYDLLGNQTSATDPDTGTSHSTYDNAGQLLTVTDARSKQTTYTYDLDGRKTFAYDTTGGAAASSGDEIGAWTYDTLKKGYPTSSVSYQKGTTSPSVASTVLAYNGLAKPAASKETLANLPSNEAALAPAAGYTTSYSYTLTGNVGSQGDPASGGLPAETINYGYDTYGRPTSVGSDGATASWDYVTAVGYSEYGQPLQYTMGPSGTWVALSLTYDPQTRALTDAKTTDATAGSVVDDTGYTYEDKSRNVSAGAGLVTSTTDKQNGATVTDTQCYQYDYATRLSAAWTATDQCAATPTPGSSASVGGTNAYWQSWTYDAAGDRKTQTDHDTSGTTANDTTTTYNYPAQGSATDQPHTLTSTTATGPDAAKNTASYTYDASGDTGTITGGATGDQSLVWNDQGKLATDTTSAGTTSYLYDTDGNLILRTDPGQATLFLGDEQLVENTSTSALSGTRYYSLGGTTVAERSSTGDIQYLIPDRQGTDSLAVDYQTLTVTRRQYLPFGGTRGTAPTTWPGDKGYIGGTPDSTTSLENLGAREYDPANGRFLSADPVLESADPTQLAGYDYSGNNPTTGSDPTGLDNWWADPTMNKPVVPGAPPISQDLANAQGFGDSCNAHNCSDYSPYKKPSFKRKLINAIQDYERKEQQQKSKLHQWWQSLKNYGSAILDNGPNLVIHAGETALGIFISNVGADVAGGGVVICLSGIGCLVGAPAAAAGVATAAGGAALAGYGTKGLADDIGKVFSEASSEGASDEAASTGSSGRDLMNPQSMIGASPEEVREMAAAQGSAMEDAPHATGGGFFIAKGNPTILYENGLPGMRRLDHQGPYLKYQVGKKVTRIPLQGNPALP</sequence>
<gene>
    <name evidence="2" type="ORF">ABT404_03350</name>
</gene>
<dbReference type="Gene3D" id="2.180.10.10">
    <property type="entry name" value="RHS repeat-associated core"/>
    <property type="match status" value="2"/>
</dbReference>
<proteinExistence type="predicted"/>